<proteinExistence type="predicted"/>
<evidence type="ECO:0000313" key="1">
    <source>
        <dbReference type="EMBL" id="UPM43523.1"/>
    </source>
</evidence>
<dbReference type="KEGG" id="haad:MW046_03525"/>
<organism evidence="1 2">
    <name type="scientific">Halocatena salina</name>
    <dbReference type="NCBI Taxonomy" id="2934340"/>
    <lineage>
        <taxon>Archaea</taxon>
        <taxon>Methanobacteriati</taxon>
        <taxon>Methanobacteriota</taxon>
        <taxon>Stenosarchaea group</taxon>
        <taxon>Halobacteria</taxon>
        <taxon>Halobacteriales</taxon>
        <taxon>Natronomonadaceae</taxon>
        <taxon>Halocatena</taxon>
    </lineage>
</organism>
<dbReference type="GeneID" id="71927086"/>
<dbReference type="GO" id="GO:0010411">
    <property type="term" value="P:xyloglucan metabolic process"/>
    <property type="evidence" value="ECO:0007669"/>
    <property type="project" value="TreeGrafter"/>
</dbReference>
<dbReference type="PANTHER" id="PTHR43739">
    <property type="entry name" value="XYLOGLUCANASE (EUROFUNG)"/>
    <property type="match status" value="1"/>
</dbReference>
<dbReference type="Proteomes" id="UP000831768">
    <property type="component" value="Chromosome"/>
</dbReference>
<dbReference type="Gene3D" id="2.130.10.10">
    <property type="entry name" value="YVTN repeat-like/Quinoprotein amine dehydrogenase"/>
    <property type="match status" value="1"/>
</dbReference>
<evidence type="ECO:0000313" key="2">
    <source>
        <dbReference type="Proteomes" id="UP000831768"/>
    </source>
</evidence>
<keyword evidence="1" id="KW-0378">Hydrolase</keyword>
<dbReference type="GO" id="GO:0016787">
    <property type="term" value="F:hydrolase activity"/>
    <property type="evidence" value="ECO:0007669"/>
    <property type="project" value="UniProtKB-KW"/>
</dbReference>
<dbReference type="EMBL" id="CP096019">
    <property type="protein sequence ID" value="UPM43523.1"/>
    <property type="molecule type" value="Genomic_DNA"/>
</dbReference>
<dbReference type="InterPro" id="IPR015943">
    <property type="entry name" value="WD40/YVTN_repeat-like_dom_sf"/>
</dbReference>
<dbReference type="PANTHER" id="PTHR43739:SF5">
    <property type="entry name" value="EXO-ALPHA-SIALIDASE"/>
    <property type="match status" value="1"/>
</dbReference>
<name>A0A8U0A6F0_9EURY</name>
<dbReference type="RefSeq" id="WP_247994187.1">
    <property type="nucleotide sequence ID" value="NZ_CP096019.1"/>
</dbReference>
<sequence length="317" mass="34312">MLLIGSDDGVYRTRIDGPSKPTRVLSSGRVMRLRQFGDGVGLFAATKTGLYRSMDGSEWTDLDVPHAETYAVCVDADGTQLYVGTSPAHIYTAPIEALDGTATIPWTELNGFLDIPSREAWRLPRHDDRAHVRDLHTDPASPNRIVAAIEVGGVHVSDDGGATWTQRSNGVDNDVHELRVVGPAEYLAATGHGLFRTRDAGQTWKRLDQSVPQSYFRCVFALGDAVYAAGALSNSSTWNDPDTDPAMFSCSQSGSLDTIPIPPADETVTGMTAVDGDLLIATHTGRLFVHRGSWRDLGDFPVHGPLTGRYTPICSFN</sequence>
<keyword evidence="2" id="KW-1185">Reference proteome</keyword>
<protein>
    <submittedName>
        <fullName evidence="1">Glycosyl hydrolase</fullName>
    </submittedName>
</protein>
<dbReference type="InterPro" id="IPR052025">
    <property type="entry name" value="Xyloglucanase_GH74"/>
</dbReference>
<reference evidence="1" key="1">
    <citation type="submission" date="2022-04" db="EMBL/GenBank/DDBJ databases">
        <title>Halocatena sp. nov., isolated from a salt lake.</title>
        <authorList>
            <person name="Cui H.-L."/>
        </authorList>
    </citation>
    <scope>NUCLEOTIDE SEQUENCE</scope>
    <source>
        <strain evidence="1">AD-1</strain>
    </source>
</reference>
<dbReference type="AlphaFoldDB" id="A0A8U0A6F0"/>
<accession>A0A8U0A6F0</accession>
<dbReference type="SUPFAM" id="SSF110296">
    <property type="entry name" value="Oligoxyloglucan reducing end-specific cellobiohydrolase"/>
    <property type="match status" value="1"/>
</dbReference>
<gene>
    <name evidence="1" type="ORF">MW046_03525</name>
</gene>